<gene>
    <name evidence="6" type="ORF">PLAN_160175</name>
</gene>
<dbReference type="PANTHER" id="PTHR46580">
    <property type="entry name" value="SENSOR KINASE-RELATED"/>
    <property type="match status" value="1"/>
</dbReference>
<evidence type="ECO:0000256" key="1">
    <source>
        <dbReference type="ARBA" id="ARBA00022729"/>
    </source>
</evidence>
<dbReference type="Pfam" id="PF13517">
    <property type="entry name" value="FG-GAP_3"/>
    <property type="match status" value="3"/>
</dbReference>
<evidence type="ECO:0000256" key="3">
    <source>
        <dbReference type="ARBA" id="ARBA00023180"/>
    </source>
</evidence>
<organism evidence="6 7">
    <name type="scientific">Planktothrix rubescens CCAP 1459/22</name>
    <dbReference type="NCBI Taxonomy" id="329571"/>
    <lineage>
        <taxon>Bacteria</taxon>
        <taxon>Bacillati</taxon>
        <taxon>Cyanobacteriota</taxon>
        <taxon>Cyanophyceae</taxon>
        <taxon>Oscillatoriophycideae</taxon>
        <taxon>Oscillatoriales</taxon>
        <taxon>Microcoleaceae</taxon>
        <taxon>Planktothrix</taxon>
    </lineage>
</organism>
<dbReference type="InterPro" id="IPR028994">
    <property type="entry name" value="Integrin_alpha_N"/>
</dbReference>
<keyword evidence="2" id="KW-0677">Repeat</keyword>
<dbReference type="Pfam" id="PF14252">
    <property type="entry name" value="DUF4347"/>
    <property type="match status" value="1"/>
</dbReference>
<dbReference type="EMBL" id="CZCZ02000011">
    <property type="protein sequence ID" value="CAC5342316.1"/>
    <property type="molecule type" value="Genomic_DNA"/>
</dbReference>
<evidence type="ECO:0000259" key="4">
    <source>
        <dbReference type="Pfam" id="PF14252"/>
    </source>
</evidence>
<dbReference type="InterPro" id="IPR044048">
    <property type="entry name" value="Big_12"/>
</dbReference>
<feature type="domain" description="DUF4347" evidence="4">
    <location>
        <begin position="5"/>
        <end position="167"/>
    </location>
</feature>
<dbReference type="SMART" id="SM00191">
    <property type="entry name" value="Int_alpha"/>
    <property type="match status" value="5"/>
</dbReference>
<feature type="domain" description="Bacterial Ig-like" evidence="5">
    <location>
        <begin position="659"/>
        <end position="725"/>
    </location>
</feature>
<accession>A0A6J7ZIP6</accession>
<dbReference type="RefSeq" id="WP_199918704.1">
    <property type="nucleotide sequence ID" value="NZ_LR812491.1"/>
</dbReference>
<dbReference type="SUPFAM" id="SSF69318">
    <property type="entry name" value="Integrin alpha N-terminal domain"/>
    <property type="match status" value="2"/>
</dbReference>
<dbReference type="AlphaFoldDB" id="A0A6J7ZIP6"/>
<dbReference type="InterPro" id="IPR013519">
    <property type="entry name" value="Int_alpha_beta-p"/>
</dbReference>
<dbReference type="Pfam" id="PF01839">
    <property type="entry name" value="FG-GAP"/>
    <property type="match status" value="1"/>
</dbReference>
<dbReference type="InterPro" id="IPR025592">
    <property type="entry name" value="DUF4347"/>
</dbReference>
<name>A0A6J7ZIP6_PLARU</name>
<evidence type="ECO:0000313" key="7">
    <source>
        <dbReference type="Proteomes" id="UP000196521"/>
    </source>
</evidence>
<keyword evidence="3" id="KW-0325">Glycoprotein</keyword>
<evidence type="ECO:0000259" key="5">
    <source>
        <dbReference type="Pfam" id="PF19078"/>
    </source>
</evidence>
<comment type="caution">
    <text evidence="6">The sequence shown here is derived from an EMBL/GenBank/DDBJ whole genome shotgun (WGS) entry which is preliminary data.</text>
</comment>
<sequence length="733" mass="75067">MTKQIIFVDSSVQDYQSLINNADDTQIVILNKNLSGIEQITNTLANQKDISALHILSHGSEGSLNLSTEALNSNNIEKFSPQIKQWGKALTQNADILLYGCEVAKGETGQNFLKRLSEITEANIAASATPTGSTELGGDWKLEVQTGDIKATIPFNAKALNTYSGILGFAPKVDFSTGFNPQSVSIGDFNGDGKLDLATANFNDNTASILLNTTANGATTPTFATKVNFTTGSTPRSVSIGDFNGDGKLDLAVANYTNSNNASILLNTTATGATTPTFNPKVDFTTGSGSTSVSIGDFNSDNKPDLAVSNQNGASVSILLNTTTNATTPTFATKVDFTVGSQATSVSIGDFNGDGKLDLATANTNSSTVSILLNTTANGATTPTFAPKVDFSTGFNPQSVSIGDINGDGKPDLAVANSLSATVSILLNTTANGATTPTFATKVDFTTGSRPLSVSIGDLNGDGKPDLAVANYSSSTVSILLNTTANGATTPTFAPKVDSTTGSRPTSVSIGDINGDGKPDLAVANYSSYTASIFLNTAPKVTAVTATTADGSYKAGDTIAITATFDAAVNVTGTPQLQLETGTTDQFATYASGSGGTALTFNYVVQAGDSAADLEYLATTALTLNGGTIKDNLATNAVLTLPALATANSLGGSKAIVVDTVAPTVALTSPSATTVNGLFNVIATFSEDVTGFDNTDITVANATVGNFATVNAKTYTFDVTPTADGKCDSFNLK</sequence>
<protein>
    <submittedName>
        <fullName evidence="6">FG-GAP repeat protein</fullName>
    </submittedName>
</protein>
<keyword evidence="7" id="KW-1185">Reference proteome</keyword>
<dbReference type="Proteomes" id="UP000196521">
    <property type="component" value="Unassembled WGS sequence"/>
</dbReference>
<dbReference type="Gene3D" id="2.30.30.100">
    <property type="match status" value="6"/>
</dbReference>
<dbReference type="Pfam" id="PF19078">
    <property type="entry name" value="Big_12"/>
    <property type="match status" value="1"/>
</dbReference>
<dbReference type="InterPro" id="IPR013517">
    <property type="entry name" value="FG-GAP"/>
</dbReference>
<evidence type="ECO:0000313" key="6">
    <source>
        <dbReference type="EMBL" id="CAC5342316.1"/>
    </source>
</evidence>
<keyword evidence="1" id="KW-0732">Signal</keyword>
<evidence type="ECO:0000256" key="2">
    <source>
        <dbReference type="ARBA" id="ARBA00022737"/>
    </source>
</evidence>
<proteinExistence type="predicted"/>
<reference evidence="6" key="1">
    <citation type="submission" date="2020-05" db="EMBL/GenBank/DDBJ databases">
        <authorList>
            <consortium name="Genoscope - CEA"/>
            <person name="William W."/>
        </authorList>
    </citation>
    <scope>NUCLEOTIDE SEQUENCE [LARGE SCALE GENOMIC DNA]</scope>
    <source>
        <strain evidence="6">PCC 7821</strain>
    </source>
</reference>
<dbReference type="PANTHER" id="PTHR46580:SF2">
    <property type="entry name" value="MAM DOMAIN-CONTAINING PROTEIN"/>
    <property type="match status" value="1"/>
</dbReference>